<evidence type="ECO:0000313" key="2">
    <source>
        <dbReference type="EMBL" id="KZT75593.1"/>
    </source>
</evidence>
<feature type="region of interest" description="Disordered" evidence="1">
    <location>
        <begin position="106"/>
        <end position="125"/>
    </location>
</feature>
<proteinExistence type="predicted"/>
<protein>
    <submittedName>
        <fullName evidence="2">Uncharacterized protein</fullName>
    </submittedName>
</protein>
<evidence type="ECO:0000256" key="1">
    <source>
        <dbReference type="SAM" id="MobiDB-lite"/>
    </source>
</evidence>
<reference evidence="2 3" key="1">
    <citation type="journal article" date="2015" name="Proc. Natl. Acad. Sci. U.S.A.">
        <title>The resurrection genome of Boea hygrometrica: A blueprint for survival of dehydration.</title>
        <authorList>
            <person name="Xiao L."/>
            <person name="Yang G."/>
            <person name="Zhang L."/>
            <person name="Yang X."/>
            <person name="Zhao S."/>
            <person name="Ji Z."/>
            <person name="Zhou Q."/>
            <person name="Hu M."/>
            <person name="Wang Y."/>
            <person name="Chen M."/>
            <person name="Xu Y."/>
            <person name="Jin H."/>
            <person name="Xiao X."/>
            <person name="Hu G."/>
            <person name="Bao F."/>
            <person name="Hu Y."/>
            <person name="Wan P."/>
            <person name="Li L."/>
            <person name="Deng X."/>
            <person name="Kuang T."/>
            <person name="Xiang C."/>
            <person name="Zhu J.K."/>
            <person name="Oliver M.J."/>
            <person name="He Y."/>
        </authorList>
    </citation>
    <scope>NUCLEOTIDE SEQUENCE [LARGE SCALE GENOMIC DNA]</scope>
    <source>
        <strain evidence="3">cv. XS01</strain>
    </source>
</reference>
<keyword evidence="3" id="KW-1185">Reference proteome</keyword>
<dbReference type="Proteomes" id="UP000250235">
    <property type="component" value="Unassembled WGS sequence"/>
</dbReference>
<organism evidence="2 3">
    <name type="scientific">Dorcoceras hygrometricum</name>
    <dbReference type="NCBI Taxonomy" id="472368"/>
    <lineage>
        <taxon>Eukaryota</taxon>
        <taxon>Viridiplantae</taxon>
        <taxon>Streptophyta</taxon>
        <taxon>Embryophyta</taxon>
        <taxon>Tracheophyta</taxon>
        <taxon>Spermatophyta</taxon>
        <taxon>Magnoliopsida</taxon>
        <taxon>eudicotyledons</taxon>
        <taxon>Gunneridae</taxon>
        <taxon>Pentapetalae</taxon>
        <taxon>asterids</taxon>
        <taxon>lamiids</taxon>
        <taxon>Lamiales</taxon>
        <taxon>Gesneriaceae</taxon>
        <taxon>Didymocarpoideae</taxon>
        <taxon>Trichosporeae</taxon>
        <taxon>Loxocarpinae</taxon>
        <taxon>Dorcoceras</taxon>
    </lineage>
</organism>
<dbReference type="AlphaFoldDB" id="A0A2Z6ZXN5"/>
<accession>A0A2Z6ZXN5</accession>
<gene>
    <name evidence="2" type="ORF">F511_47382</name>
</gene>
<name>A0A2Z6ZXN5_9LAMI</name>
<sequence length="125" mass="13170">MAAPHRALAAHGGRDVRATSRMMRDTIARLPRDGRHLVASWPHDCGALATRWPRDVAPLVVRWPRDWRDGGGLLLRDGAAGCATLGRSLLEGAALGAAACGHAPPAIVGDGRRVRPTSGDTPVMS</sequence>
<evidence type="ECO:0000313" key="3">
    <source>
        <dbReference type="Proteomes" id="UP000250235"/>
    </source>
</evidence>
<dbReference type="EMBL" id="KV218963">
    <property type="protein sequence ID" value="KZT75593.1"/>
    <property type="molecule type" value="Genomic_DNA"/>
</dbReference>